<dbReference type="AlphaFoldDB" id="A0A1H1VPW7"/>
<name>A0A1H1VPW7_9GAMM</name>
<dbReference type="InterPro" id="IPR000639">
    <property type="entry name" value="Epox_hydrolase-like"/>
</dbReference>
<dbReference type="Gene3D" id="3.40.50.1820">
    <property type="entry name" value="alpha/beta hydrolase"/>
    <property type="match status" value="1"/>
</dbReference>
<reference evidence="4" key="1">
    <citation type="submission" date="2016-10" db="EMBL/GenBank/DDBJ databases">
        <authorList>
            <person name="Varghese N."/>
            <person name="Submissions S."/>
        </authorList>
    </citation>
    <scope>NUCLEOTIDE SEQUENCE [LARGE SCALE GENOMIC DNA]</scope>
    <source>
        <strain evidence="4">JCM 14963</strain>
    </source>
</reference>
<dbReference type="PRINTS" id="PR00412">
    <property type="entry name" value="EPOXHYDRLASE"/>
</dbReference>
<evidence type="ECO:0000256" key="1">
    <source>
        <dbReference type="ARBA" id="ARBA00022801"/>
    </source>
</evidence>
<accession>A0A1H1VPW7</accession>
<dbReference type="RefSeq" id="WP_092287597.1">
    <property type="nucleotide sequence ID" value="NZ_LT629763.1"/>
</dbReference>
<keyword evidence="1" id="KW-0378">Hydrolase</keyword>
<feature type="domain" description="AB hydrolase-1" evidence="2">
    <location>
        <begin position="45"/>
        <end position="163"/>
    </location>
</feature>
<dbReference type="EMBL" id="LT629763">
    <property type="protein sequence ID" value="SDS86109.1"/>
    <property type="molecule type" value="Genomic_DNA"/>
</dbReference>
<dbReference type="OrthoDB" id="9785847at2"/>
<dbReference type="PANTHER" id="PTHR43329">
    <property type="entry name" value="EPOXIDE HYDROLASE"/>
    <property type="match status" value="1"/>
</dbReference>
<evidence type="ECO:0000259" key="2">
    <source>
        <dbReference type="Pfam" id="PF00561"/>
    </source>
</evidence>
<dbReference type="STRING" id="472181.SAMN05216271_2933"/>
<dbReference type="Proteomes" id="UP000243413">
    <property type="component" value="Chromosome I"/>
</dbReference>
<sequence length="296" mass="33153">MTISSAKHSKTATGAALATFEASVEHHYADNRGVRIHYAAAGSGPLLVFLHGFPDHWLGWWQVMDSLRSDYRVVALDMRGYNLSDQPAEPQAYAVSELVKDVRAVINHEGAERATIIGHDWGGFVAWHLAMDMPELVERLVVLNMPHPWAISRELASNPAQQKASEYVTLFSHPQAHLQFPRERLAAWVTDPAFQARQQQAMDNSSLNGMLNYYRVNWPTPPCSQHAAPPPKVQAPTLLMHGLQDPYALPAGLNDVWQWINNTLDIYTLPEAAHFIQHDHAPEVTARLRAWLARGS</sequence>
<dbReference type="InterPro" id="IPR029058">
    <property type="entry name" value="AB_hydrolase_fold"/>
</dbReference>
<protein>
    <submittedName>
        <fullName evidence="3">Pimeloyl-ACP methyl ester carboxylesterase</fullName>
    </submittedName>
</protein>
<organism evidence="3 4">
    <name type="scientific">Halopseudomonas sabulinigri</name>
    <dbReference type="NCBI Taxonomy" id="472181"/>
    <lineage>
        <taxon>Bacteria</taxon>
        <taxon>Pseudomonadati</taxon>
        <taxon>Pseudomonadota</taxon>
        <taxon>Gammaproteobacteria</taxon>
        <taxon>Pseudomonadales</taxon>
        <taxon>Pseudomonadaceae</taxon>
        <taxon>Halopseudomonas</taxon>
    </lineage>
</organism>
<evidence type="ECO:0000313" key="4">
    <source>
        <dbReference type="Proteomes" id="UP000243413"/>
    </source>
</evidence>
<dbReference type="SUPFAM" id="SSF53474">
    <property type="entry name" value="alpha/beta-Hydrolases"/>
    <property type="match status" value="1"/>
</dbReference>
<proteinExistence type="predicted"/>
<dbReference type="InterPro" id="IPR000073">
    <property type="entry name" value="AB_hydrolase_1"/>
</dbReference>
<gene>
    <name evidence="3" type="ORF">SAMN05216271_2933</name>
</gene>
<evidence type="ECO:0000313" key="3">
    <source>
        <dbReference type="EMBL" id="SDS86109.1"/>
    </source>
</evidence>
<dbReference type="PRINTS" id="PR00111">
    <property type="entry name" value="ABHYDROLASE"/>
</dbReference>
<dbReference type="Pfam" id="PF00561">
    <property type="entry name" value="Abhydrolase_1"/>
    <property type="match status" value="1"/>
</dbReference>
<dbReference type="GO" id="GO:0016787">
    <property type="term" value="F:hydrolase activity"/>
    <property type="evidence" value="ECO:0007669"/>
    <property type="project" value="UniProtKB-KW"/>
</dbReference>